<keyword evidence="2" id="KW-1185">Reference proteome</keyword>
<proteinExistence type="predicted"/>
<sequence length="347" mass="37644">MLKLSGRNGRRISLILYFRKRTLLDLMDFFIHKISSRGDHCKKHAWFGVSFKVIIPNFFGKEKVFECRRRETTKKKSKIEQHLRELCSATSHSVCAVWKCFIDKELSVMAFGSRQTKLRIAGSYLKVLWIRVPVVQRHMPPTPATEPGPYGPMATAATGYQVWLLRPTPPWCGEPCSRLSPILWPVDCIAHLAGQSVVVSAIGEQFCRGAARLQVVWSVQIPGLLGLQIWVILQLLHQDGEAGVCEGGAKPPSSSSTWTVTWASSGGLPPDSPLVSDTRSVLLPTGELPARGGVVSPAPTVSPGSSAAAASPGRLGVLVICGPKPWNGNSAASLLGVGVLNPQKGLW</sequence>
<comment type="caution">
    <text evidence="1">The sequence shown here is derived from an EMBL/GenBank/DDBJ whole genome shotgun (WGS) entry which is preliminary data.</text>
</comment>
<reference evidence="1 2" key="1">
    <citation type="submission" date="2023-02" db="EMBL/GenBank/DDBJ databases">
        <title>LHISI_Scaffold_Assembly.</title>
        <authorList>
            <person name="Stuart O.P."/>
            <person name="Cleave R."/>
            <person name="Magrath M.J.L."/>
            <person name="Mikheyev A.S."/>
        </authorList>
    </citation>
    <scope>NUCLEOTIDE SEQUENCE [LARGE SCALE GENOMIC DNA]</scope>
    <source>
        <strain evidence="1">Daus_M_001</strain>
        <tissue evidence="1">Leg muscle</tissue>
    </source>
</reference>
<name>A0ABQ9HLG0_9NEOP</name>
<dbReference type="EMBL" id="JARBHB010000004">
    <property type="protein sequence ID" value="KAJ8885191.1"/>
    <property type="molecule type" value="Genomic_DNA"/>
</dbReference>
<dbReference type="Proteomes" id="UP001159363">
    <property type="component" value="Chromosome X"/>
</dbReference>
<protein>
    <submittedName>
        <fullName evidence="1">Uncharacterized protein</fullName>
    </submittedName>
</protein>
<evidence type="ECO:0000313" key="1">
    <source>
        <dbReference type="EMBL" id="KAJ8885191.1"/>
    </source>
</evidence>
<accession>A0ABQ9HLG0</accession>
<gene>
    <name evidence="1" type="ORF">PR048_011387</name>
</gene>
<evidence type="ECO:0000313" key="2">
    <source>
        <dbReference type="Proteomes" id="UP001159363"/>
    </source>
</evidence>
<organism evidence="1 2">
    <name type="scientific">Dryococelus australis</name>
    <dbReference type="NCBI Taxonomy" id="614101"/>
    <lineage>
        <taxon>Eukaryota</taxon>
        <taxon>Metazoa</taxon>
        <taxon>Ecdysozoa</taxon>
        <taxon>Arthropoda</taxon>
        <taxon>Hexapoda</taxon>
        <taxon>Insecta</taxon>
        <taxon>Pterygota</taxon>
        <taxon>Neoptera</taxon>
        <taxon>Polyneoptera</taxon>
        <taxon>Phasmatodea</taxon>
        <taxon>Verophasmatodea</taxon>
        <taxon>Anareolatae</taxon>
        <taxon>Phasmatidae</taxon>
        <taxon>Eurycanthinae</taxon>
        <taxon>Dryococelus</taxon>
    </lineage>
</organism>